<proteinExistence type="predicted"/>
<dbReference type="InterPro" id="IPR005135">
    <property type="entry name" value="Endo/exonuclease/phosphatase"/>
</dbReference>
<dbReference type="PROSITE" id="PS00726">
    <property type="entry name" value="AP_NUCLEASE_F1_1"/>
    <property type="match status" value="1"/>
</dbReference>
<dbReference type="InterPro" id="IPR036691">
    <property type="entry name" value="Endo/exonu/phosph_ase_sf"/>
</dbReference>
<dbReference type="SUPFAM" id="SSF56219">
    <property type="entry name" value="DNase I-like"/>
    <property type="match status" value="1"/>
</dbReference>
<name>A0A9J5WUX5_SOLCO</name>
<dbReference type="Gene3D" id="3.60.10.10">
    <property type="entry name" value="Endonuclease/exonuclease/phosphatase"/>
    <property type="match status" value="2"/>
</dbReference>
<protein>
    <recommendedName>
        <fullName evidence="1">Endonuclease/exonuclease/phosphatase domain-containing protein</fullName>
    </recommendedName>
</protein>
<organism evidence="2 3">
    <name type="scientific">Solanum commersonii</name>
    <name type="common">Commerson's wild potato</name>
    <name type="synonym">Commerson's nightshade</name>
    <dbReference type="NCBI Taxonomy" id="4109"/>
    <lineage>
        <taxon>Eukaryota</taxon>
        <taxon>Viridiplantae</taxon>
        <taxon>Streptophyta</taxon>
        <taxon>Embryophyta</taxon>
        <taxon>Tracheophyta</taxon>
        <taxon>Spermatophyta</taxon>
        <taxon>Magnoliopsida</taxon>
        <taxon>eudicotyledons</taxon>
        <taxon>Gunneridae</taxon>
        <taxon>Pentapetalae</taxon>
        <taxon>asterids</taxon>
        <taxon>lamiids</taxon>
        <taxon>Solanales</taxon>
        <taxon>Solanaceae</taxon>
        <taxon>Solanoideae</taxon>
        <taxon>Solaneae</taxon>
        <taxon>Solanum</taxon>
    </lineage>
</organism>
<accession>A0A9J5WUX5</accession>
<dbReference type="Pfam" id="PF03372">
    <property type="entry name" value="Exo_endo_phos"/>
    <property type="match status" value="1"/>
</dbReference>
<dbReference type="AlphaFoldDB" id="A0A9J5WUX5"/>
<keyword evidence="3" id="KW-1185">Reference proteome</keyword>
<reference evidence="2 3" key="1">
    <citation type="submission" date="2020-09" db="EMBL/GenBank/DDBJ databases">
        <title>De no assembly of potato wild relative species, Solanum commersonii.</title>
        <authorList>
            <person name="Cho K."/>
        </authorList>
    </citation>
    <scope>NUCLEOTIDE SEQUENCE [LARGE SCALE GENOMIC DNA]</scope>
    <source>
        <strain evidence="2">LZ3.2</strain>
        <tissue evidence="2">Leaf</tissue>
    </source>
</reference>
<comment type="caution">
    <text evidence="2">The sequence shown here is derived from an EMBL/GenBank/DDBJ whole genome shotgun (WGS) entry which is preliminary data.</text>
</comment>
<evidence type="ECO:0000313" key="3">
    <source>
        <dbReference type="Proteomes" id="UP000824120"/>
    </source>
</evidence>
<dbReference type="EMBL" id="JACXVP010000010">
    <property type="protein sequence ID" value="KAG5578792.1"/>
    <property type="molecule type" value="Genomic_DNA"/>
</dbReference>
<dbReference type="GO" id="GO:0006281">
    <property type="term" value="P:DNA repair"/>
    <property type="evidence" value="ECO:0007669"/>
    <property type="project" value="InterPro"/>
</dbReference>
<dbReference type="GO" id="GO:0004519">
    <property type="term" value="F:endonuclease activity"/>
    <property type="evidence" value="ECO:0007669"/>
    <property type="project" value="InterPro"/>
</dbReference>
<dbReference type="GO" id="GO:0003677">
    <property type="term" value="F:DNA binding"/>
    <property type="evidence" value="ECO:0007669"/>
    <property type="project" value="InterPro"/>
</dbReference>
<evidence type="ECO:0000259" key="1">
    <source>
        <dbReference type="Pfam" id="PF03372"/>
    </source>
</evidence>
<feature type="domain" description="Endonuclease/exonuclease/phosphatase" evidence="1">
    <location>
        <begin position="119"/>
        <end position="254"/>
    </location>
</feature>
<sequence>MFSGNLPKIFSPTSSECRTPLSVVPTGNSTLTLITHPQLPPSVIATNPSYFQIQLDKGKPLLVHHQESLLDKEMKATAWVQKNLLKLHKMFGVDFQGHGKEALELLKQIDAWGLNHLGQRRIVQSLVQDWKADIVCLQETKLEDNVQDIIKSACLEASGTRGGIILLWDYGKGRSYSKLERRLVWEELVHVRGLMEGPWDICGDFNLDGGTYTWFKGGNHTTASRIDRIMVSRELNNQFNNMKQSTLQRVISDHVPIALFY</sequence>
<dbReference type="InterPro" id="IPR020847">
    <property type="entry name" value="AP_endonuclease_F1_BS"/>
</dbReference>
<dbReference type="Proteomes" id="UP000824120">
    <property type="component" value="Chromosome 10"/>
</dbReference>
<gene>
    <name evidence="2" type="ORF">H5410_049419</name>
</gene>
<evidence type="ECO:0000313" key="2">
    <source>
        <dbReference type="EMBL" id="KAG5578792.1"/>
    </source>
</evidence>
<dbReference type="OrthoDB" id="692400at2759"/>